<comment type="caution">
    <text evidence="1">The sequence shown here is derived from an EMBL/GenBank/DDBJ whole genome shotgun (WGS) entry which is preliminary data.</text>
</comment>
<name>A0A133UT65_9EURY</name>
<accession>A0A133UT65</accession>
<dbReference type="AlphaFoldDB" id="A0A133UT65"/>
<evidence type="ECO:0000313" key="1">
    <source>
        <dbReference type="EMBL" id="KXA97434.1"/>
    </source>
</evidence>
<dbReference type="EMBL" id="LHXS01000013">
    <property type="protein sequence ID" value="KXA97434.1"/>
    <property type="molecule type" value="Genomic_DNA"/>
</dbReference>
<organism evidence="1 2">
    <name type="scientific">candidate division MSBL1 archaeon SCGC-AAA259I14</name>
    <dbReference type="NCBI Taxonomy" id="1698268"/>
    <lineage>
        <taxon>Archaea</taxon>
        <taxon>Methanobacteriati</taxon>
        <taxon>Methanobacteriota</taxon>
        <taxon>candidate division MSBL1</taxon>
    </lineage>
</organism>
<dbReference type="Proteomes" id="UP000070414">
    <property type="component" value="Unassembled WGS sequence"/>
</dbReference>
<gene>
    <name evidence="1" type="ORF">AKJ38_01255</name>
</gene>
<evidence type="ECO:0000313" key="2">
    <source>
        <dbReference type="Proteomes" id="UP000070414"/>
    </source>
</evidence>
<protein>
    <submittedName>
        <fullName evidence="1">Uncharacterized protein</fullName>
    </submittedName>
</protein>
<dbReference type="SUPFAM" id="SSF50249">
    <property type="entry name" value="Nucleic acid-binding proteins"/>
    <property type="match status" value="1"/>
</dbReference>
<proteinExistence type="predicted"/>
<keyword evidence="2" id="KW-1185">Reference proteome</keyword>
<sequence length="207" mass="23908">MVRVSLNDLSAEHTGKLIETEAIVAGESGKKTLPKKFIFRCSRCGDEFPASIKRDGKLRPRVIRAFLSNSLKEFAKQEVGYRCRAVQSGRHDFGIEESPEKLRYRVLHLREPPRKRKRPENESKSKVLETTITHLIGPRLPATRNVKIQAIPTTNPESRDLILLTDEIEEIRRGWRKFQITEEDKKNFDEYFDDVDPSTLHAQIAQN</sequence>
<dbReference type="InterPro" id="IPR012340">
    <property type="entry name" value="NA-bd_OB-fold"/>
</dbReference>
<reference evidence="1 2" key="1">
    <citation type="journal article" date="2016" name="Sci. Rep.">
        <title>Metabolic traits of an uncultured archaeal lineage -MSBL1- from brine pools of the Red Sea.</title>
        <authorList>
            <person name="Mwirichia R."/>
            <person name="Alam I."/>
            <person name="Rashid M."/>
            <person name="Vinu M."/>
            <person name="Ba-Alawi W."/>
            <person name="Anthony Kamau A."/>
            <person name="Kamanda Ngugi D."/>
            <person name="Goker M."/>
            <person name="Klenk H.P."/>
            <person name="Bajic V."/>
            <person name="Stingl U."/>
        </authorList>
    </citation>
    <scope>NUCLEOTIDE SEQUENCE [LARGE SCALE GENOMIC DNA]</scope>
    <source>
        <strain evidence="1">SCGC-AAA259I14</strain>
    </source>
</reference>